<dbReference type="InterPro" id="IPR005184">
    <property type="entry name" value="DUF306_Meta_HslJ"/>
</dbReference>
<evidence type="ECO:0000313" key="3">
    <source>
        <dbReference type="Proteomes" id="UP000280344"/>
    </source>
</evidence>
<accession>A0A3S9PVA2</accession>
<gene>
    <name evidence="2" type="ORF">EJ997_02085</name>
</gene>
<evidence type="ECO:0000259" key="1">
    <source>
        <dbReference type="Pfam" id="PF03724"/>
    </source>
</evidence>
<dbReference type="Proteomes" id="UP000280344">
    <property type="component" value="Chromosome"/>
</dbReference>
<reference evidence="2 3" key="1">
    <citation type="submission" date="2018-12" db="EMBL/GenBank/DDBJ databases">
        <title>Complete genome sequence of Flaviflexus sp. H23T48.</title>
        <authorList>
            <person name="Bae J.-W."/>
            <person name="Lee J.-Y."/>
        </authorList>
    </citation>
    <scope>NUCLEOTIDE SEQUENCE [LARGE SCALE GENOMIC DNA]</scope>
    <source>
        <strain evidence="2 3">H23T48</strain>
    </source>
</reference>
<feature type="domain" description="DUF306" evidence="1">
    <location>
        <begin position="65"/>
        <end position="144"/>
    </location>
</feature>
<dbReference type="Pfam" id="PF03724">
    <property type="entry name" value="META"/>
    <property type="match status" value="1"/>
</dbReference>
<proteinExistence type="predicted"/>
<dbReference type="Gene3D" id="2.40.128.270">
    <property type="match status" value="1"/>
</dbReference>
<protein>
    <submittedName>
        <fullName evidence="2">META domain-containing protein</fullName>
    </submittedName>
</protein>
<dbReference type="InterPro" id="IPR038670">
    <property type="entry name" value="HslJ-like_sf"/>
</dbReference>
<evidence type="ECO:0000313" key="2">
    <source>
        <dbReference type="EMBL" id="AZQ76306.1"/>
    </source>
</evidence>
<sequence>MRESESEVCLMGRSESVQEGTGAYNERSHMMFLARRLRLLTIATGMLCVMVGGCSADNTAVGTWKATDNANAFLVLESNGSVTGNDGCNHLGGEWAQDADTIEFSRIFSTLMFCEGVDTWLSHMTSARVNGNEMSIFDESGEPIGTLHK</sequence>
<dbReference type="KEGG" id="flh:EJ997_02085"/>
<dbReference type="EMBL" id="CP034593">
    <property type="protein sequence ID" value="AZQ76306.1"/>
    <property type="molecule type" value="Genomic_DNA"/>
</dbReference>
<organism evidence="2 3">
    <name type="scientific">Flaviflexus ciconiae</name>
    <dbReference type="NCBI Taxonomy" id="2496867"/>
    <lineage>
        <taxon>Bacteria</taxon>
        <taxon>Bacillati</taxon>
        <taxon>Actinomycetota</taxon>
        <taxon>Actinomycetes</taxon>
        <taxon>Actinomycetales</taxon>
        <taxon>Actinomycetaceae</taxon>
        <taxon>Flaviflexus</taxon>
    </lineage>
</organism>
<dbReference type="OrthoDB" id="4990393at2"/>
<name>A0A3S9PVA2_9ACTO</name>
<keyword evidence="3" id="KW-1185">Reference proteome</keyword>
<dbReference type="AlphaFoldDB" id="A0A3S9PVA2"/>